<dbReference type="InterPro" id="IPR001163">
    <property type="entry name" value="Sm_dom_euk/arc"/>
</dbReference>
<evidence type="ECO:0000256" key="11">
    <source>
        <dbReference type="ARBA" id="ARBA00041355"/>
    </source>
</evidence>
<dbReference type="FunFam" id="2.30.30.100:FF:000004">
    <property type="entry name" value="Small nuclear ribonucleoprotein-associated proteins"/>
    <property type="match status" value="1"/>
</dbReference>
<evidence type="ECO:0000313" key="14">
    <source>
        <dbReference type="EMBL" id="JAC24779.1"/>
    </source>
</evidence>
<evidence type="ECO:0000256" key="4">
    <source>
        <dbReference type="ARBA" id="ARBA00022490"/>
    </source>
</evidence>
<dbReference type="InterPro" id="IPR047575">
    <property type="entry name" value="Sm"/>
</dbReference>
<sequence>MTISKNNKMLQHINYRMRVILQDSRIFIGTFKAFDKHMNLILGDCEEFRKVKGKNQAKHGDREEKRVLGLVLLRGENIVSLTVEGPPPPEEGLPRVPIPGAAPGPGIGRAAGRGIPAAPVGAAPAGLQGPVRGVGGPSAQVMAPQAGRGGAPLPPGAVGVSAPPQVRPPAAMGMRGPPGMMGGPPAMMGRGMPPPPPGGMPMGGRPPMGPPPPGMRGPPPPGLMRPGPPPTEATTKAVRASICLSHSQSEVYIFISNSFHPLLPPIPPPCC</sequence>
<dbReference type="PANTHER" id="PTHR10701:SF0">
    <property type="entry name" value="SMALL NUCLEAR RIBONUCLEOPROTEIN-ASSOCIATED PROTEIN B"/>
    <property type="match status" value="1"/>
</dbReference>
<dbReference type="GO" id="GO:0005682">
    <property type="term" value="C:U5 snRNP"/>
    <property type="evidence" value="ECO:0007669"/>
    <property type="project" value="TreeGrafter"/>
</dbReference>
<dbReference type="GO" id="GO:0071013">
    <property type="term" value="C:catalytic step 2 spliceosome"/>
    <property type="evidence" value="ECO:0007669"/>
    <property type="project" value="TreeGrafter"/>
</dbReference>
<dbReference type="InterPro" id="IPR017131">
    <property type="entry name" value="snRNP-assoc_SmB/SmN"/>
</dbReference>
<evidence type="ECO:0000256" key="3">
    <source>
        <dbReference type="ARBA" id="ARBA00009123"/>
    </source>
</evidence>
<evidence type="ECO:0000256" key="5">
    <source>
        <dbReference type="ARBA" id="ARBA00022664"/>
    </source>
</evidence>
<evidence type="ECO:0000256" key="9">
    <source>
        <dbReference type="ARBA" id="ARBA00023242"/>
    </source>
</evidence>
<evidence type="ECO:0000259" key="13">
    <source>
        <dbReference type="PROSITE" id="PS52002"/>
    </source>
</evidence>
<dbReference type="SMART" id="SM00651">
    <property type="entry name" value="Sm"/>
    <property type="match status" value="1"/>
</dbReference>
<accession>A0A023FTJ5</accession>
<dbReference type="EMBL" id="GBBL01002541">
    <property type="protein sequence ID" value="JAC24779.1"/>
    <property type="molecule type" value="mRNA"/>
</dbReference>
<keyword evidence="7" id="KW-0694">RNA-binding</keyword>
<dbReference type="InterPro" id="IPR010920">
    <property type="entry name" value="LSM_dom_sf"/>
</dbReference>
<reference evidence="14" key="1">
    <citation type="submission" date="2014-03" db="EMBL/GenBank/DDBJ databases">
        <title>The sialotranscriptome of Amblyomma triste, Amblyomma parvum and Amblyomma cajennense ticks, uncovered by 454-based RNA-seq.</title>
        <authorList>
            <person name="Garcia G.R."/>
            <person name="Gardinassi L.G."/>
            <person name="Ribeiro J.M."/>
            <person name="Anatrielo E."/>
            <person name="Ferreira B.R."/>
            <person name="Moreira H.N."/>
            <person name="Mafra C."/>
            <person name="Olegario M.M."/>
            <person name="Szabo P.J."/>
            <person name="Miranda-Santos I.K."/>
            <person name="Maruyama S.R."/>
        </authorList>
    </citation>
    <scope>NUCLEOTIDE SEQUENCE</scope>
    <source>
        <strain evidence="14">Araguapaz</strain>
        <tissue evidence="14">Salivary glands</tissue>
    </source>
</reference>
<dbReference type="GO" id="GO:0005685">
    <property type="term" value="C:U1 snRNP"/>
    <property type="evidence" value="ECO:0007669"/>
    <property type="project" value="TreeGrafter"/>
</dbReference>
<keyword evidence="10" id="KW-0687">Ribonucleoprotein</keyword>
<dbReference type="Pfam" id="PF01423">
    <property type="entry name" value="LSM"/>
    <property type="match status" value="1"/>
</dbReference>
<feature type="region of interest" description="Disordered" evidence="12">
    <location>
        <begin position="194"/>
        <end position="236"/>
    </location>
</feature>
<dbReference type="GO" id="GO:0005686">
    <property type="term" value="C:U2 snRNP"/>
    <property type="evidence" value="ECO:0007669"/>
    <property type="project" value="TreeGrafter"/>
</dbReference>
<evidence type="ECO:0000256" key="8">
    <source>
        <dbReference type="ARBA" id="ARBA00023187"/>
    </source>
</evidence>
<dbReference type="Gene3D" id="2.30.30.100">
    <property type="match status" value="1"/>
</dbReference>
<dbReference type="PANTHER" id="PTHR10701">
    <property type="entry name" value="SMALL NUCLEAR RIBONUCLEOPROTEIN-ASSOCIATED PROTEIN B AND N"/>
    <property type="match status" value="1"/>
</dbReference>
<proteinExistence type="evidence at transcript level"/>
<name>A0A023FTJ5_AMBPA</name>
<dbReference type="CDD" id="cd01717">
    <property type="entry name" value="Sm_B"/>
    <property type="match status" value="1"/>
</dbReference>
<feature type="domain" description="Sm" evidence="13">
    <location>
        <begin position="4"/>
        <end position="87"/>
    </location>
</feature>
<comment type="subcellular location">
    <subcellularLocation>
        <location evidence="2">Cytoplasm</location>
    </subcellularLocation>
    <subcellularLocation>
        <location evidence="1">Nucleus</location>
    </subcellularLocation>
</comment>
<organism evidence="14">
    <name type="scientific">Amblyomma parvum</name>
    <name type="common">South American tick</name>
    <dbReference type="NCBI Taxonomy" id="251391"/>
    <lineage>
        <taxon>Eukaryota</taxon>
        <taxon>Metazoa</taxon>
        <taxon>Ecdysozoa</taxon>
        <taxon>Arthropoda</taxon>
        <taxon>Chelicerata</taxon>
        <taxon>Arachnida</taxon>
        <taxon>Acari</taxon>
        <taxon>Parasitiformes</taxon>
        <taxon>Ixodida</taxon>
        <taxon>Ixodoidea</taxon>
        <taxon>Ixodidae</taxon>
        <taxon>Amblyomminae</taxon>
        <taxon>Amblyomma</taxon>
    </lineage>
</organism>
<dbReference type="GO" id="GO:0071004">
    <property type="term" value="C:U2-type prespliceosome"/>
    <property type="evidence" value="ECO:0007669"/>
    <property type="project" value="TreeGrafter"/>
</dbReference>
<keyword evidence="4" id="KW-0963">Cytoplasm</keyword>
<dbReference type="PIRSF" id="PIRSF037187">
    <property type="entry name" value="snRNP_SmB/SmN"/>
    <property type="match status" value="1"/>
</dbReference>
<dbReference type="GO" id="GO:0005687">
    <property type="term" value="C:U4 snRNP"/>
    <property type="evidence" value="ECO:0007669"/>
    <property type="project" value="TreeGrafter"/>
</dbReference>
<evidence type="ECO:0000256" key="2">
    <source>
        <dbReference type="ARBA" id="ARBA00004496"/>
    </source>
</evidence>
<dbReference type="GO" id="GO:0070990">
    <property type="term" value="F:snRNP binding"/>
    <property type="evidence" value="ECO:0007669"/>
    <property type="project" value="TreeGrafter"/>
</dbReference>
<dbReference type="AlphaFoldDB" id="A0A023FTJ5"/>
<dbReference type="SUPFAM" id="SSF50182">
    <property type="entry name" value="Sm-like ribonucleoproteins"/>
    <property type="match status" value="1"/>
</dbReference>
<dbReference type="GO" id="GO:0046540">
    <property type="term" value="C:U4/U6 x U5 tri-snRNP complex"/>
    <property type="evidence" value="ECO:0007669"/>
    <property type="project" value="TreeGrafter"/>
</dbReference>
<evidence type="ECO:0000256" key="7">
    <source>
        <dbReference type="ARBA" id="ARBA00022884"/>
    </source>
</evidence>
<comment type="similarity">
    <text evidence="3">Belongs to the snRNP SmB/SmN family.</text>
</comment>
<evidence type="ECO:0000256" key="1">
    <source>
        <dbReference type="ARBA" id="ARBA00004123"/>
    </source>
</evidence>
<dbReference type="GO" id="GO:0000398">
    <property type="term" value="P:mRNA splicing, via spliceosome"/>
    <property type="evidence" value="ECO:0007669"/>
    <property type="project" value="TreeGrafter"/>
</dbReference>
<keyword evidence="8" id="KW-0508">mRNA splicing</keyword>
<keyword evidence="9" id="KW-0539">Nucleus</keyword>
<evidence type="ECO:0000256" key="10">
    <source>
        <dbReference type="ARBA" id="ARBA00023274"/>
    </source>
</evidence>
<dbReference type="GO" id="GO:0005737">
    <property type="term" value="C:cytoplasm"/>
    <property type="evidence" value="ECO:0007669"/>
    <property type="project" value="UniProtKB-SubCell"/>
</dbReference>
<feature type="compositionally biased region" description="Pro residues" evidence="12">
    <location>
        <begin position="207"/>
        <end position="231"/>
    </location>
</feature>
<dbReference type="PROSITE" id="PS52002">
    <property type="entry name" value="SM"/>
    <property type="match status" value="1"/>
</dbReference>
<dbReference type="InterPro" id="IPR050914">
    <property type="entry name" value="snRNP_SmB/NAA38-like"/>
</dbReference>
<keyword evidence="6" id="KW-0677">Repeat</keyword>
<protein>
    <recommendedName>
        <fullName evidence="11">Sm protein B</fullName>
    </recommendedName>
</protein>
<feature type="non-terminal residue" evidence="14">
    <location>
        <position position="271"/>
    </location>
</feature>
<dbReference type="GO" id="GO:0003723">
    <property type="term" value="F:RNA binding"/>
    <property type="evidence" value="ECO:0007669"/>
    <property type="project" value="UniProtKB-KW"/>
</dbReference>
<evidence type="ECO:0000256" key="6">
    <source>
        <dbReference type="ARBA" id="ARBA00022737"/>
    </source>
</evidence>
<keyword evidence="5" id="KW-0507">mRNA processing</keyword>
<evidence type="ECO:0000256" key="12">
    <source>
        <dbReference type="SAM" id="MobiDB-lite"/>
    </source>
</evidence>